<accession>A0A1B0GBV8</accession>
<proteinExistence type="predicted"/>
<dbReference type="EMBL" id="CCAG010005892">
    <property type="status" value="NOT_ANNOTATED_CDS"/>
    <property type="molecule type" value="Genomic_DNA"/>
</dbReference>
<dbReference type="AlphaFoldDB" id="A0A1B0GBV8"/>
<keyword evidence="3" id="KW-1185">Reference proteome</keyword>
<name>A0A1B0GBV8_GLOMM</name>
<dbReference type="STRING" id="37546.A0A1B0GBV8"/>
<reference evidence="2" key="1">
    <citation type="submission" date="2020-05" db="UniProtKB">
        <authorList>
            <consortium name="EnsemblMetazoa"/>
        </authorList>
    </citation>
    <scope>IDENTIFICATION</scope>
    <source>
        <strain evidence="2">Yale</strain>
    </source>
</reference>
<organism evidence="2 3">
    <name type="scientific">Glossina morsitans morsitans</name>
    <name type="common">Savannah tsetse fly</name>
    <dbReference type="NCBI Taxonomy" id="37546"/>
    <lineage>
        <taxon>Eukaryota</taxon>
        <taxon>Metazoa</taxon>
        <taxon>Ecdysozoa</taxon>
        <taxon>Arthropoda</taxon>
        <taxon>Hexapoda</taxon>
        <taxon>Insecta</taxon>
        <taxon>Pterygota</taxon>
        <taxon>Neoptera</taxon>
        <taxon>Endopterygota</taxon>
        <taxon>Diptera</taxon>
        <taxon>Brachycera</taxon>
        <taxon>Muscomorpha</taxon>
        <taxon>Hippoboscoidea</taxon>
        <taxon>Glossinidae</taxon>
        <taxon>Glossina</taxon>
    </lineage>
</organism>
<sequence>MFAGSNCSQPSESDADMPSADESVSLREFVRNSNMRDGSVVSAESQEGAPKRARNEENKKNIKNKKDKQEKGTVSKRNIFSDAQQTFIGGGLEKFQGGIKEEKYFLSQNNELILKMREQGAKLKCEKSHQSDSEFSEAAEKKSSDYLAFRETCSPNKHKNFQEEAFFLHEIRLIHEVKNQQANIANKKI</sequence>
<protein>
    <submittedName>
        <fullName evidence="2">Uncharacterized protein</fullName>
    </submittedName>
</protein>
<dbReference type="Proteomes" id="UP000092444">
    <property type="component" value="Unassembled WGS sequence"/>
</dbReference>
<dbReference type="EnsemblMetazoa" id="GMOY010789-RA">
    <property type="protein sequence ID" value="GMOY010789-PA"/>
    <property type="gene ID" value="GMOY010789"/>
</dbReference>
<feature type="compositionally biased region" description="Polar residues" evidence="1">
    <location>
        <begin position="1"/>
        <end position="12"/>
    </location>
</feature>
<dbReference type="VEuPathDB" id="VectorBase:GMOY010789"/>
<evidence type="ECO:0000313" key="3">
    <source>
        <dbReference type="Proteomes" id="UP000092444"/>
    </source>
</evidence>
<feature type="compositionally biased region" description="Basic and acidic residues" evidence="1">
    <location>
        <begin position="49"/>
        <end position="60"/>
    </location>
</feature>
<feature type="region of interest" description="Disordered" evidence="1">
    <location>
        <begin position="1"/>
        <end position="79"/>
    </location>
</feature>
<evidence type="ECO:0000313" key="2">
    <source>
        <dbReference type="EnsemblMetazoa" id="GMOY010789-PA"/>
    </source>
</evidence>
<evidence type="ECO:0000256" key="1">
    <source>
        <dbReference type="SAM" id="MobiDB-lite"/>
    </source>
</evidence>